<name>A0A5P2DPM2_STRVZ</name>
<dbReference type="OrthoDB" id="4222367at2"/>
<sequence length="103" mass="11923">MSAEFTGPPWATDWTKLAAGYRDTLPAAVRDLITDAVTELKTSRHPYRDDHLDTTRVSIEPVRSTDPRGAHILYFDRGHGWLRYTFVHRTAEPQIVIEQVFWQ</sequence>
<dbReference type="AlphaFoldDB" id="A0A5P2DPM2"/>
<evidence type="ECO:0000313" key="2">
    <source>
        <dbReference type="Proteomes" id="UP000324101"/>
    </source>
</evidence>
<dbReference type="RefSeq" id="WP_150257874.1">
    <property type="nucleotide sequence ID" value="NZ_CP029189.1"/>
</dbReference>
<evidence type="ECO:0000313" key="1">
    <source>
        <dbReference type="EMBL" id="QES55161.1"/>
    </source>
</evidence>
<protein>
    <submittedName>
        <fullName evidence="1">Uncharacterized protein</fullName>
    </submittedName>
</protein>
<organism evidence="1 2">
    <name type="scientific">Streptomyces venezuelae</name>
    <dbReference type="NCBI Taxonomy" id="54571"/>
    <lineage>
        <taxon>Bacteria</taxon>
        <taxon>Bacillati</taxon>
        <taxon>Actinomycetota</taxon>
        <taxon>Actinomycetes</taxon>
        <taxon>Kitasatosporales</taxon>
        <taxon>Streptomycetaceae</taxon>
        <taxon>Streptomyces</taxon>
    </lineage>
</organism>
<reference evidence="1 2" key="1">
    <citation type="submission" date="2018-05" db="EMBL/GenBank/DDBJ databases">
        <title>Streptomyces venezuelae.</title>
        <authorList>
            <person name="Kim W."/>
            <person name="Lee N."/>
            <person name="Cho B.-K."/>
        </authorList>
    </citation>
    <scope>NUCLEOTIDE SEQUENCE [LARGE SCALE GENOMIC DNA]</scope>
    <source>
        <strain evidence="1 2">ATCC 21018</strain>
    </source>
</reference>
<dbReference type="Proteomes" id="UP000324101">
    <property type="component" value="Chromosome"/>
</dbReference>
<proteinExistence type="predicted"/>
<accession>A0A5P2DPM2</accession>
<dbReference type="EMBL" id="CP029189">
    <property type="protein sequence ID" value="QES55161.1"/>
    <property type="molecule type" value="Genomic_DNA"/>
</dbReference>
<gene>
    <name evidence="1" type="ORF">DEJ51_13950</name>
</gene>